<dbReference type="Gene3D" id="1.10.10.60">
    <property type="entry name" value="Homeodomain-like"/>
    <property type="match status" value="1"/>
</dbReference>
<dbReference type="Gene3D" id="3.40.50.300">
    <property type="entry name" value="P-loop containing nucleotide triphosphate hydrolases"/>
    <property type="match status" value="1"/>
</dbReference>
<comment type="caution">
    <text evidence="8">The sequence shown here is derived from an EMBL/GenBank/DDBJ whole genome shotgun (WGS) entry which is preliminary data.</text>
</comment>
<dbReference type="SUPFAM" id="SSF46689">
    <property type="entry name" value="Homeodomain-like"/>
    <property type="match status" value="1"/>
</dbReference>
<dbReference type="PROSITE" id="PS00675">
    <property type="entry name" value="SIGMA54_INTERACT_1"/>
    <property type="match status" value="1"/>
</dbReference>
<dbReference type="InterPro" id="IPR002078">
    <property type="entry name" value="Sigma_54_int"/>
</dbReference>
<dbReference type="InterPro" id="IPR025662">
    <property type="entry name" value="Sigma_54_int_dom_ATP-bd_1"/>
</dbReference>
<dbReference type="GO" id="GO:0005524">
    <property type="term" value="F:ATP binding"/>
    <property type="evidence" value="ECO:0007669"/>
    <property type="project" value="UniProtKB-KW"/>
</dbReference>
<evidence type="ECO:0000313" key="9">
    <source>
        <dbReference type="EMBL" id="NDU43085.1"/>
    </source>
</evidence>
<evidence type="ECO:0000256" key="2">
    <source>
        <dbReference type="ARBA" id="ARBA00022840"/>
    </source>
</evidence>
<evidence type="ECO:0000256" key="5">
    <source>
        <dbReference type="ARBA" id="ARBA00023163"/>
    </source>
</evidence>
<evidence type="ECO:0000256" key="1">
    <source>
        <dbReference type="ARBA" id="ARBA00022741"/>
    </source>
</evidence>
<dbReference type="Pfam" id="PF02954">
    <property type="entry name" value="HTH_8"/>
    <property type="match status" value="1"/>
</dbReference>
<dbReference type="Gene3D" id="1.10.8.60">
    <property type="match status" value="1"/>
</dbReference>
<dbReference type="SUPFAM" id="SSF52540">
    <property type="entry name" value="P-loop containing nucleoside triphosphate hydrolases"/>
    <property type="match status" value="1"/>
</dbReference>
<dbReference type="PANTHER" id="PTHR32071">
    <property type="entry name" value="TRANSCRIPTIONAL REGULATORY PROTEIN"/>
    <property type="match status" value="1"/>
</dbReference>
<dbReference type="InterPro" id="IPR058031">
    <property type="entry name" value="AAA_lid_NorR"/>
</dbReference>
<name>A0A845U3Q7_9PROT</name>
<dbReference type="RefSeq" id="WP_163096624.1">
    <property type="nucleotide sequence ID" value="NZ_CP127523.1"/>
</dbReference>
<dbReference type="SMART" id="SM00382">
    <property type="entry name" value="AAA"/>
    <property type="match status" value="1"/>
</dbReference>
<dbReference type="EMBL" id="WNJL01000035">
    <property type="protein sequence ID" value="NDU43085.1"/>
    <property type="molecule type" value="Genomic_DNA"/>
</dbReference>
<dbReference type="FunFam" id="3.40.50.300:FF:000006">
    <property type="entry name" value="DNA-binding transcriptional regulator NtrC"/>
    <property type="match status" value="1"/>
</dbReference>
<dbReference type="InterPro" id="IPR027417">
    <property type="entry name" value="P-loop_NTPase"/>
</dbReference>
<reference evidence="8" key="1">
    <citation type="submission" date="2019-11" db="EMBL/GenBank/DDBJ databases">
        <title>Acidithiobacillus ferrianus sp. nov.: a facultatively anaerobic and extremely acidophilic chemolithoautotroph.</title>
        <authorList>
            <person name="Norris P.R."/>
            <person name="Falagan C."/>
            <person name="Moya-Beltran A."/>
            <person name="Castro M."/>
            <person name="Quatrini R."/>
            <person name="Johnson D.B."/>
        </authorList>
    </citation>
    <scope>NUCLEOTIDE SEQUENCE [LARGE SCALE GENOMIC DNA]</scope>
    <source>
        <strain evidence="8">MG</strain>
    </source>
</reference>
<evidence type="ECO:0000256" key="4">
    <source>
        <dbReference type="ARBA" id="ARBA00023125"/>
    </source>
</evidence>
<dbReference type="InterPro" id="IPR025944">
    <property type="entry name" value="Sigma_54_int_dom_CS"/>
</dbReference>
<feature type="domain" description="Sigma-54 factor interaction" evidence="6">
    <location>
        <begin position="25"/>
        <end position="253"/>
    </location>
</feature>
<keyword evidence="2" id="KW-0067">ATP-binding</keyword>
<protein>
    <submittedName>
        <fullName evidence="8">AAA domain-containing protein</fullName>
    </submittedName>
</protein>
<keyword evidence="5" id="KW-0804">Transcription</keyword>
<dbReference type="PANTHER" id="PTHR32071:SF117">
    <property type="entry name" value="PTS-DEPENDENT DIHYDROXYACETONE KINASE OPERON REGULATORY PROTEIN-RELATED"/>
    <property type="match status" value="1"/>
</dbReference>
<keyword evidence="3" id="KW-0805">Transcription regulation</keyword>
<dbReference type="InterPro" id="IPR025943">
    <property type="entry name" value="Sigma_54_int_dom_ATP-bd_2"/>
</dbReference>
<dbReference type="PROSITE" id="PS00688">
    <property type="entry name" value="SIGMA54_INTERACT_3"/>
    <property type="match status" value="1"/>
</dbReference>
<proteinExistence type="predicted"/>
<dbReference type="GO" id="GO:0006355">
    <property type="term" value="P:regulation of DNA-templated transcription"/>
    <property type="evidence" value="ECO:0007669"/>
    <property type="project" value="InterPro"/>
</dbReference>
<dbReference type="CDD" id="cd00009">
    <property type="entry name" value="AAA"/>
    <property type="match status" value="1"/>
</dbReference>
<accession>A0A845U3Q7</accession>
<dbReference type="Pfam" id="PF25601">
    <property type="entry name" value="AAA_lid_14"/>
    <property type="match status" value="1"/>
</dbReference>
<dbReference type="PROSITE" id="PS00676">
    <property type="entry name" value="SIGMA54_INTERACT_2"/>
    <property type="match status" value="1"/>
</dbReference>
<evidence type="ECO:0000313" key="7">
    <source>
        <dbReference type="EMBL" id="NDU41764.1"/>
    </source>
</evidence>
<organism evidence="8">
    <name type="scientific">Acidithiobacillus ferrianus</name>
    <dbReference type="NCBI Taxonomy" id="2678518"/>
    <lineage>
        <taxon>Bacteria</taxon>
        <taxon>Pseudomonadati</taxon>
        <taxon>Pseudomonadota</taxon>
        <taxon>Acidithiobacillia</taxon>
        <taxon>Acidithiobacillales</taxon>
        <taxon>Acidithiobacillaceae</taxon>
        <taxon>Acidithiobacillus</taxon>
    </lineage>
</organism>
<dbReference type="AlphaFoldDB" id="A0A845U3Q7"/>
<dbReference type="EMBL" id="WNJL01000014">
    <property type="protein sequence ID" value="NDU41764.1"/>
    <property type="molecule type" value="Genomic_DNA"/>
</dbReference>
<dbReference type="Pfam" id="PF00158">
    <property type="entry name" value="Sigma54_activat"/>
    <property type="match status" value="1"/>
</dbReference>
<gene>
    <name evidence="7" type="ORF">GL267_03620</name>
    <name evidence="8" type="ORF">GL267_06315</name>
    <name evidence="9" type="ORF">GL267_10675</name>
</gene>
<keyword evidence="1" id="KW-0547">Nucleotide-binding</keyword>
<keyword evidence="4" id="KW-0238">DNA-binding</keyword>
<dbReference type="EMBL" id="WNJL01000027">
    <property type="protein sequence ID" value="NDU42272.1"/>
    <property type="molecule type" value="Genomic_DNA"/>
</dbReference>
<evidence type="ECO:0000256" key="3">
    <source>
        <dbReference type="ARBA" id="ARBA00023015"/>
    </source>
</evidence>
<dbReference type="InterPro" id="IPR002197">
    <property type="entry name" value="HTH_Fis"/>
</dbReference>
<dbReference type="PROSITE" id="PS50045">
    <property type="entry name" value="SIGMA54_INTERACT_4"/>
    <property type="match status" value="1"/>
</dbReference>
<evidence type="ECO:0000259" key="6">
    <source>
        <dbReference type="PROSITE" id="PS50045"/>
    </source>
</evidence>
<evidence type="ECO:0000313" key="8">
    <source>
        <dbReference type="EMBL" id="NDU42272.1"/>
    </source>
</evidence>
<dbReference type="InterPro" id="IPR009057">
    <property type="entry name" value="Homeodomain-like_sf"/>
</dbReference>
<dbReference type="GO" id="GO:0043565">
    <property type="term" value="F:sequence-specific DNA binding"/>
    <property type="evidence" value="ECO:0007669"/>
    <property type="project" value="InterPro"/>
</dbReference>
<dbReference type="PRINTS" id="PR01590">
    <property type="entry name" value="HTHFIS"/>
</dbReference>
<dbReference type="InterPro" id="IPR003593">
    <property type="entry name" value="AAA+_ATPase"/>
</dbReference>
<sequence length="356" mass="39966">MCVELIEQTISEPERRSLSRQGCGLIGSSPVIRRMTMMLGKVARTDSTVLILGESGTGKEVIARCLHRHSPRRDGPFVAINCGAIPSELMESELFGHEKGAFTGALATRKGRFELAQGGTIFLDEIGEMSPQMQVKLLRVLQERRFERVGGTREFQADVRVLAATHRNLEERIRAGSFREDLYYRLNVFPFEVPPLRERSGDIPLLLNHFLDRLESDGYAPVTLSDACMAALEAYPWPGNVRELQNFAERLMILHGGEQIEVGDLPARFRSGVKDDVENERQSLAAIWTAPVSLLPDGPFDLKLHLEEIEKDLLLQAMVACNQVVAHAAQRLGLRRTTLVEKLKKYAMINLREYSS</sequence>